<evidence type="ECO:0000256" key="6">
    <source>
        <dbReference type="ARBA" id="ARBA00023136"/>
    </source>
</evidence>
<evidence type="ECO:0000256" key="4">
    <source>
        <dbReference type="ARBA" id="ARBA00022692"/>
    </source>
</evidence>
<evidence type="ECO:0000256" key="5">
    <source>
        <dbReference type="ARBA" id="ARBA00022989"/>
    </source>
</evidence>
<dbReference type="SUPFAM" id="SSF103473">
    <property type="entry name" value="MFS general substrate transporter"/>
    <property type="match status" value="1"/>
</dbReference>
<dbReference type="NCBIfam" id="TIGR00711">
    <property type="entry name" value="efflux_EmrB"/>
    <property type="match status" value="1"/>
</dbReference>
<dbReference type="PROSITE" id="PS50850">
    <property type="entry name" value="MFS"/>
    <property type="match status" value="1"/>
</dbReference>
<evidence type="ECO:0000256" key="8">
    <source>
        <dbReference type="SAM" id="MobiDB-lite"/>
    </source>
</evidence>
<dbReference type="InterPro" id="IPR020846">
    <property type="entry name" value="MFS_dom"/>
</dbReference>
<accession>A0ABV3BZG2</accession>
<protein>
    <submittedName>
        <fullName evidence="11">MFS transporter</fullName>
    </submittedName>
</protein>
<evidence type="ECO:0000256" key="9">
    <source>
        <dbReference type="SAM" id="Phobius"/>
    </source>
</evidence>
<evidence type="ECO:0000313" key="12">
    <source>
        <dbReference type="Proteomes" id="UP001551176"/>
    </source>
</evidence>
<feature type="transmembrane region" description="Helical" evidence="9">
    <location>
        <begin position="210"/>
        <end position="228"/>
    </location>
</feature>
<feature type="transmembrane region" description="Helical" evidence="9">
    <location>
        <begin position="21"/>
        <end position="40"/>
    </location>
</feature>
<name>A0ABV3BZG2_9ACTN</name>
<dbReference type="PANTHER" id="PTHR42718:SF42">
    <property type="entry name" value="EXPORT PROTEIN"/>
    <property type="match status" value="1"/>
</dbReference>
<keyword evidence="4 9" id="KW-0812">Transmembrane</keyword>
<feature type="transmembrane region" description="Helical" evidence="9">
    <location>
        <begin position="90"/>
        <end position="109"/>
    </location>
</feature>
<comment type="caution">
    <text evidence="11">The sequence shown here is derived from an EMBL/GenBank/DDBJ whole genome shotgun (WGS) entry which is preliminary data.</text>
</comment>
<dbReference type="InterPro" id="IPR004638">
    <property type="entry name" value="EmrB-like"/>
</dbReference>
<reference evidence="11 12" key="1">
    <citation type="submission" date="2024-06" db="EMBL/GenBank/DDBJ databases">
        <title>The Natural Products Discovery Center: Release of the First 8490 Sequenced Strains for Exploring Actinobacteria Biosynthetic Diversity.</title>
        <authorList>
            <person name="Kalkreuter E."/>
            <person name="Kautsar S.A."/>
            <person name="Yang D."/>
            <person name="Bader C.D."/>
            <person name="Teijaro C.N."/>
            <person name="Fluegel L."/>
            <person name="Davis C.M."/>
            <person name="Simpson J.R."/>
            <person name="Lauterbach L."/>
            <person name="Steele A.D."/>
            <person name="Gui C."/>
            <person name="Meng S."/>
            <person name="Li G."/>
            <person name="Viehrig K."/>
            <person name="Ye F."/>
            <person name="Su P."/>
            <person name="Kiefer A.F."/>
            <person name="Nichols A."/>
            <person name="Cepeda A.J."/>
            <person name="Yan W."/>
            <person name="Fan B."/>
            <person name="Jiang Y."/>
            <person name="Adhikari A."/>
            <person name="Zheng C.-J."/>
            <person name="Schuster L."/>
            <person name="Cowan T.M."/>
            <person name="Smanski M.J."/>
            <person name="Chevrette M.G."/>
            <person name="De Carvalho L.P.S."/>
            <person name="Shen B."/>
        </authorList>
    </citation>
    <scope>NUCLEOTIDE SEQUENCE [LARGE SCALE GENOMIC DNA]</scope>
    <source>
        <strain evidence="11 12">NPDC046838</strain>
    </source>
</reference>
<keyword evidence="5 9" id="KW-1133">Transmembrane helix</keyword>
<evidence type="ECO:0000259" key="10">
    <source>
        <dbReference type="PROSITE" id="PS50850"/>
    </source>
</evidence>
<dbReference type="RefSeq" id="WP_359357556.1">
    <property type="nucleotide sequence ID" value="NZ_JBEYXV010000026.1"/>
</dbReference>
<feature type="transmembrane region" description="Helical" evidence="9">
    <location>
        <begin position="115"/>
        <end position="140"/>
    </location>
</feature>
<sequence length="522" mass="53162">MEKQLRGQRPVAPEGGRHPRRWLILIVLCLSTLVLVVDNMVLTVSVPPIAADLGADAQDIQWIIDSYILVFAGLLLTAGSLSDRFGRRRVMIVGLALFGAASLLATVAQNPEQLIAGRVLMGIGGALIMPSTLSILITVFDDEERRKAIGAWSAVAAVGLVGGPVLGGVLIAHFWWGSVFLMNVPIAGLAIVAALVLMPESKGPARKADPLGMILSVVGMTALVWTIIESAEAGLGHLSTQLSLGVALVALAAFGVWELRTASPMVPLSLFRNRVFTGASFSLVLLTFANGGLMLVLTQYLQFVLGYSPAKTGIAFAPMAVATLVFNGIGATLGNKVGNRPMTAVGLAVIAAGFGALASLPSDAGFGMLAAAMVLIGIGGGLAMPAATGALMSAVPAEHAGVGSALNDTVQQAGAALGVAVLGTVLSRTYTDAMPDSAPAEAGHSVSDALALAASTGDGALATAAREAFTEAMSASFWAGAAGVLAAAALAVLLIRDRRSPADDRHETGDEVAHTGELTKAA</sequence>
<dbReference type="Proteomes" id="UP001551176">
    <property type="component" value="Unassembled WGS sequence"/>
</dbReference>
<keyword evidence="3" id="KW-1003">Cell membrane</keyword>
<keyword evidence="12" id="KW-1185">Reference proteome</keyword>
<feature type="transmembrane region" description="Helical" evidence="9">
    <location>
        <begin position="313"/>
        <end position="334"/>
    </location>
</feature>
<feature type="transmembrane region" description="Helical" evidence="9">
    <location>
        <begin position="280"/>
        <end position="301"/>
    </location>
</feature>
<dbReference type="Gene3D" id="1.20.1250.20">
    <property type="entry name" value="MFS general substrate transporter like domains"/>
    <property type="match status" value="1"/>
</dbReference>
<feature type="transmembrane region" description="Helical" evidence="9">
    <location>
        <begin position="341"/>
        <end position="360"/>
    </location>
</feature>
<dbReference type="Pfam" id="PF07690">
    <property type="entry name" value="MFS_1"/>
    <property type="match status" value="1"/>
</dbReference>
<gene>
    <name evidence="11" type="ORF">ABZ921_37870</name>
</gene>
<comment type="subcellular location">
    <subcellularLocation>
        <location evidence="1">Cell membrane</location>
        <topology evidence="1">Multi-pass membrane protein</topology>
    </subcellularLocation>
</comment>
<dbReference type="EMBL" id="JBEYXV010000026">
    <property type="protein sequence ID" value="MEU6826406.1"/>
    <property type="molecule type" value="Genomic_DNA"/>
</dbReference>
<dbReference type="InterPro" id="IPR036259">
    <property type="entry name" value="MFS_trans_sf"/>
</dbReference>
<feature type="transmembrane region" description="Helical" evidence="9">
    <location>
        <begin position="366"/>
        <end position="392"/>
    </location>
</feature>
<evidence type="ECO:0000256" key="2">
    <source>
        <dbReference type="ARBA" id="ARBA00022448"/>
    </source>
</evidence>
<dbReference type="PRINTS" id="PR01036">
    <property type="entry name" value="TCRTETB"/>
</dbReference>
<feature type="region of interest" description="Disordered" evidence="8">
    <location>
        <begin position="501"/>
        <end position="522"/>
    </location>
</feature>
<feature type="domain" description="Major facilitator superfamily (MFS) profile" evidence="10">
    <location>
        <begin position="24"/>
        <end position="499"/>
    </location>
</feature>
<feature type="compositionally biased region" description="Basic and acidic residues" evidence="8">
    <location>
        <begin position="501"/>
        <end position="514"/>
    </location>
</feature>
<evidence type="ECO:0000256" key="7">
    <source>
        <dbReference type="ARBA" id="ARBA00023251"/>
    </source>
</evidence>
<feature type="transmembrane region" description="Helical" evidence="9">
    <location>
        <begin position="152"/>
        <end position="174"/>
    </location>
</feature>
<keyword evidence="2" id="KW-0813">Transport</keyword>
<dbReference type="PANTHER" id="PTHR42718">
    <property type="entry name" value="MAJOR FACILITATOR SUPERFAMILY MULTIDRUG TRANSPORTER MFSC"/>
    <property type="match status" value="1"/>
</dbReference>
<evidence type="ECO:0000256" key="3">
    <source>
        <dbReference type="ARBA" id="ARBA00022475"/>
    </source>
</evidence>
<evidence type="ECO:0000313" key="11">
    <source>
        <dbReference type="EMBL" id="MEU6826406.1"/>
    </source>
</evidence>
<feature type="transmembrane region" description="Helical" evidence="9">
    <location>
        <begin position="475"/>
        <end position="495"/>
    </location>
</feature>
<dbReference type="InterPro" id="IPR011701">
    <property type="entry name" value="MFS"/>
</dbReference>
<dbReference type="CDD" id="cd17321">
    <property type="entry name" value="MFS_MMR_MDR_like"/>
    <property type="match status" value="1"/>
</dbReference>
<keyword evidence="6 9" id="KW-0472">Membrane</keyword>
<organism evidence="11 12">
    <name type="scientific">Streptomyces atriruber</name>
    <dbReference type="NCBI Taxonomy" id="545121"/>
    <lineage>
        <taxon>Bacteria</taxon>
        <taxon>Bacillati</taxon>
        <taxon>Actinomycetota</taxon>
        <taxon>Actinomycetes</taxon>
        <taxon>Kitasatosporales</taxon>
        <taxon>Streptomycetaceae</taxon>
        <taxon>Streptomyces</taxon>
    </lineage>
</organism>
<feature type="transmembrane region" description="Helical" evidence="9">
    <location>
        <begin position="60"/>
        <end position="78"/>
    </location>
</feature>
<dbReference type="Gene3D" id="1.20.1720.10">
    <property type="entry name" value="Multidrug resistance protein D"/>
    <property type="match status" value="1"/>
</dbReference>
<feature type="transmembrane region" description="Helical" evidence="9">
    <location>
        <begin position="240"/>
        <end position="259"/>
    </location>
</feature>
<keyword evidence="7" id="KW-0046">Antibiotic resistance</keyword>
<feature type="transmembrane region" description="Helical" evidence="9">
    <location>
        <begin position="413"/>
        <end position="430"/>
    </location>
</feature>
<evidence type="ECO:0000256" key="1">
    <source>
        <dbReference type="ARBA" id="ARBA00004651"/>
    </source>
</evidence>
<feature type="transmembrane region" description="Helical" evidence="9">
    <location>
        <begin position="180"/>
        <end position="198"/>
    </location>
</feature>
<proteinExistence type="predicted"/>